<organism evidence="1 2">
    <name type="scientific">Massilia cellulosiltytica</name>
    <dbReference type="NCBI Taxonomy" id="2683234"/>
    <lineage>
        <taxon>Bacteria</taxon>
        <taxon>Pseudomonadati</taxon>
        <taxon>Pseudomonadota</taxon>
        <taxon>Betaproteobacteria</taxon>
        <taxon>Burkholderiales</taxon>
        <taxon>Oxalobacteraceae</taxon>
        <taxon>Telluria group</taxon>
        <taxon>Massilia</taxon>
    </lineage>
</organism>
<accession>A0A7X3FYL4</accession>
<protein>
    <submittedName>
        <fullName evidence="1">Uncharacterized protein</fullName>
    </submittedName>
</protein>
<dbReference type="AlphaFoldDB" id="A0A7X3FYL4"/>
<comment type="caution">
    <text evidence="1">The sequence shown here is derived from an EMBL/GenBank/DDBJ whole genome shotgun (WGS) entry which is preliminary data.</text>
</comment>
<evidence type="ECO:0000313" key="1">
    <source>
        <dbReference type="EMBL" id="MVW60383.1"/>
    </source>
</evidence>
<reference evidence="1 2" key="1">
    <citation type="submission" date="2019-12" db="EMBL/GenBank/DDBJ databases">
        <authorList>
            <person name="Li C."/>
            <person name="Zhao J."/>
        </authorList>
    </citation>
    <scope>NUCLEOTIDE SEQUENCE [LARGE SCALE GENOMIC DNA]</scope>
    <source>
        <strain evidence="1 2">NEAU-DD11</strain>
    </source>
</reference>
<dbReference type="RefSeq" id="WP_056127623.1">
    <property type="nucleotide sequence ID" value="NZ_WSES01000003.1"/>
</dbReference>
<dbReference type="EMBL" id="WSES01000003">
    <property type="protein sequence ID" value="MVW60383.1"/>
    <property type="molecule type" value="Genomic_DNA"/>
</dbReference>
<gene>
    <name evidence="1" type="ORF">GPY61_10610</name>
</gene>
<dbReference type="Proteomes" id="UP000443353">
    <property type="component" value="Unassembled WGS sequence"/>
</dbReference>
<sequence length="71" mass="7975">MPNYRVWYRNNEEPLEFTTPGRISEAEMLDQVLAHEGIEPTGPTTVQALIASHGLAPVRYTEDESEMNTIG</sequence>
<proteinExistence type="predicted"/>
<keyword evidence="2" id="KW-1185">Reference proteome</keyword>
<evidence type="ECO:0000313" key="2">
    <source>
        <dbReference type="Proteomes" id="UP000443353"/>
    </source>
</evidence>
<name>A0A7X3FYL4_9BURK</name>